<gene>
    <name evidence="14 17" type="primary">leuB</name>
    <name evidence="17" type="ORF">C1638_000090</name>
</gene>
<evidence type="ECO:0000256" key="4">
    <source>
        <dbReference type="ARBA" id="ARBA00008319"/>
    </source>
</evidence>
<dbReference type="EMBL" id="PPEI02000001">
    <property type="protein sequence ID" value="PWN67052.1"/>
    <property type="molecule type" value="Genomic_DNA"/>
</dbReference>
<dbReference type="UniPathway" id="UPA00048">
    <property type="reaction ID" value="UER00072"/>
</dbReference>
<keyword evidence="12 14" id="KW-0464">Manganese</keyword>
<keyword evidence="6 14" id="KW-0432">Leucine biosynthesis</keyword>
<evidence type="ECO:0000256" key="11">
    <source>
        <dbReference type="ARBA" id="ARBA00023027"/>
    </source>
</evidence>
<dbReference type="FunFam" id="3.40.718.10:FF:000006">
    <property type="entry name" value="3-isopropylmalate dehydrogenase"/>
    <property type="match status" value="1"/>
</dbReference>
<organism evidence="17 18">
    <name type="scientific">Chryseobacterium oncorhynchi</name>
    <dbReference type="NCBI Taxonomy" id="741074"/>
    <lineage>
        <taxon>Bacteria</taxon>
        <taxon>Pseudomonadati</taxon>
        <taxon>Bacteroidota</taxon>
        <taxon>Flavobacteriia</taxon>
        <taxon>Flavobacteriales</taxon>
        <taxon>Weeksellaceae</taxon>
        <taxon>Chryseobacterium group</taxon>
        <taxon>Chryseobacterium</taxon>
    </lineage>
</organism>
<dbReference type="InterPro" id="IPR004429">
    <property type="entry name" value="Isopropylmalate_DH"/>
</dbReference>
<feature type="binding site" evidence="14">
    <location>
        <position position="100"/>
    </location>
    <ligand>
        <name>substrate</name>
    </ligand>
</feature>
<comment type="caution">
    <text evidence="14">Lacks conserved residue(s) required for the propagation of feature annotation.</text>
</comment>
<evidence type="ECO:0000256" key="13">
    <source>
        <dbReference type="ARBA" id="ARBA00023304"/>
    </source>
</evidence>
<feature type="binding site" evidence="14">
    <location>
        <position position="224"/>
    </location>
    <ligand>
        <name>Mg(2+)</name>
        <dbReference type="ChEBI" id="CHEBI:18420"/>
    </ligand>
</feature>
<evidence type="ECO:0000256" key="12">
    <source>
        <dbReference type="ARBA" id="ARBA00023211"/>
    </source>
</evidence>
<dbReference type="NCBIfam" id="TIGR00169">
    <property type="entry name" value="leuB"/>
    <property type="match status" value="1"/>
</dbReference>
<feature type="binding site" evidence="14">
    <location>
        <position position="138"/>
    </location>
    <ligand>
        <name>substrate</name>
    </ligand>
</feature>
<feature type="binding site" evidence="14">
    <location>
        <position position="248"/>
    </location>
    <ligand>
        <name>Mg(2+)</name>
        <dbReference type="ChEBI" id="CHEBI:18420"/>
    </ligand>
</feature>
<dbReference type="GO" id="GO:0000287">
    <property type="term" value="F:magnesium ion binding"/>
    <property type="evidence" value="ECO:0007669"/>
    <property type="project" value="InterPro"/>
</dbReference>
<comment type="caution">
    <text evidence="17">The sequence shown here is derived from an EMBL/GenBank/DDBJ whole genome shotgun (WGS) entry which is preliminary data.</text>
</comment>
<evidence type="ECO:0000256" key="2">
    <source>
        <dbReference type="ARBA" id="ARBA00001936"/>
    </source>
</evidence>
<comment type="cofactor">
    <cofactor evidence="14 15">
        <name>Mg(2+)</name>
        <dbReference type="ChEBI" id="CHEBI:18420"/>
    </cofactor>
    <cofactor evidence="14 15">
        <name>Mn(2+)</name>
        <dbReference type="ChEBI" id="CHEBI:29035"/>
    </cofactor>
    <text evidence="14 15">Binds 1 Mg(2+) or Mn(2+) ion per subunit.</text>
</comment>
<dbReference type="EC" id="1.1.1.85" evidence="14"/>
<evidence type="ECO:0000256" key="14">
    <source>
        <dbReference type="HAMAP-Rule" id="MF_01033"/>
    </source>
</evidence>
<dbReference type="InterPro" id="IPR024084">
    <property type="entry name" value="IsoPropMal-DH-like_dom"/>
</dbReference>
<evidence type="ECO:0000256" key="15">
    <source>
        <dbReference type="RuleBase" id="RU004445"/>
    </source>
</evidence>
<evidence type="ECO:0000256" key="5">
    <source>
        <dbReference type="ARBA" id="ARBA00011738"/>
    </source>
</evidence>
<comment type="function">
    <text evidence="14 15">Catalyzes the oxidation of 3-carboxy-2-hydroxy-4-methylpentanoate (3-isopropylmalate) to 3-carboxy-4-methyl-2-oxopentanoate. The product decarboxylates to 4-methyl-2 oxopentanoate.</text>
</comment>
<dbReference type="AlphaFoldDB" id="A0A316WZM1"/>
<sequence>MSNNYFKIAVLPGDGIGPEIISESIKILDVIAEAFQYKFHFDYGLIGAEAIFKTGNPLPEETLKICKESDAVLFGAIGDPIFDNNPDAKVRPEQGLLKLRKELGLFANIRPLKTYASLIDKSPLKREIIEGADIQIFRELVSGIYFGEKFTDPEGEYAYDVCKYSREDILPIAHMAFQEAQKRNKKLTLIDKANVLDTSRLWRKICQEIASEYPDVQLDYMFVDNAAMQLILNPKQFDVIVTENMFGDIISDEASVIGGSIGLLPSASVGENNALFEPIHGSYPQAKGKGIANPIASILSVAMMLDHLGLQPAANKLRQSVEHAIENKYVTIDLNTKQYYSTSEVGNFIADHIRYSEKSYYNFENVKIGKSTIV</sequence>
<dbReference type="Pfam" id="PF00180">
    <property type="entry name" value="Iso_dh"/>
    <property type="match status" value="1"/>
</dbReference>
<feature type="binding site" evidence="14">
    <location>
        <position position="224"/>
    </location>
    <ligand>
        <name>substrate</name>
    </ligand>
</feature>
<dbReference type="InterPro" id="IPR019818">
    <property type="entry name" value="IsoCit/isopropylmalate_DH_CS"/>
</dbReference>
<dbReference type="SUPFAM" id="SSF53659">
    <property type="entry name" value="Isocitrate/Isopropylmalate dehydrogenase-like"/>
    <property type="match status" value="1"/>
</dbReference>
<dbReference type="OrthoDB" id="9806254at2"/>
<dbReference type="HAMAP" id="MF_01033">
    <property type="entry name" value="LeuB_type1"/>
    <property type="match status" value="1"/>
</dbReference>
<keyword evidence="10 14" id="KW-0560">Oxidoreductase</keyword>
<accession>A0A316WZM1</accession>
<comment type="catalytic activity">
    <reaction evidence="1 14 15">
        <text>(2R,3S)-3-isopropylmalate + NAD(+) = 4-methyl-2-oxopentanoate + CO2 + NADH</text>
        <dbReference type="Rhea" id="RHEA:32271"/>
        <dbReference type="ChEBI" id="CHEBI:16526"/>
        <dbReference type="ChEBI" id="CHEBI:17865"/>
        <dbReference type="ChEBI" id="CHEBI:35121"/>
        <dbReference type="ChEBI" id="CHEBI:57540"/>
        <dbReference type="ChEBI" id="CHEBI:57945"/>
        <dbReference type="EC" id="1.1.1.85"/>
    </reaction>
</comment>
<evidence type="ECO:0000256" key="7">
    <source>
        <dbReference type="ARBA" id="ARBA00022605"/>
    </source>
</evidence>
<keyword evidence="13 14" id="KW-0100">Branched-chain amino acid biosynthesis</keyword>
<evidence type="ECO:0000256" key="6">
    <source>
        <dbReference type="ARBA" id="ARBA00022430"/>
    </source>
</evidence>
<dbReference type="PANTHER" id="PTHR42979:SF1">
    <property type="entry name" value="3-ISOPROPYLMALATE DEHYDROGENASE"/>
    <property type="match status" value="1"/>
</dbReference>
<comment type="cofactor">
    <cofactor evidence="2">
        <name>Mn(2+)</name>
        <dbReference type="ChEBI" id="CHEBI:29035"/>
    </cofactor>
</comment>
<evidence type="ECO:0000256" key="10">
    <source>
        <dbReference type="ARBA" id="ARBA00023002"/>
    </source>
</evidence>
<comment type="pathway">
    <text evidence="3 14 15">Amino-acid biosynthesis; L-leucine biosynthesis; L-leucine from 3-methyl-2-oxobutanoate: step 3/4.</text>
</comment>
<keyword evidence="8 14" id="KW-0479">Metal-binding</keyword>
<dbReference type="GO" id="GO:0003862">
    <property type="term" value="F:3-isopropylmalate dehydrogenase activity"/>
    <property type="evidence" value="ECO:0007669"/>
    <property type="project" value="UniProtKB-UniRule"/>
</dbReference>
<evidence type="ECO:0000256" key="9">
    <source>
        <dbReference type="ARBA" id="ARBA00022842"/>
    </source>
</evidence>
<feature type="site" description="Important for catalysis" evidence="14">
    <location>
        <position position="145"/>
    </location>
</feature>
<evidence type="ECO:0000313" key="18">
    <source>
        <dbReference type="Proteomes" id="UP000236182"/>
    </source>
</evidence>
<dbReference type="PROSITE" id="PS00470">
    <property type="entry name" value="IDH_IMDH"/>
    <property type="match status" value="1"/>
</dbReference>
<dbReference type="Proteomes" id="UP000236182">
    <property type="component" value="Unassembled WGS sequence"/>
</dbReference>
<evidence type="ECO:0000313" key="17">
    <source>
        <dbReference type="EMBL" id="PWN67052.1"/>
    </source>
</evidence>
<name>A0A316WZM1_9FLAO</name>
<evidence type="ECO:0000259" key="16">
    <source>
        <dbReference type="SMART" id="SM01329"/>
    </source>
</evidence>
<feature type="binding site" evidence="14">
    <location>
        <position position="252"/>
    </location>
    <ligand>
        <name>Mg(2+)</name>
        <dbReference type="ChEBI" id="CHEBI:18420"/>
    </ligand>
</feature>
<evidence type="ECO:0000256" key="1">
    <source>
        <dbReference type="ARBA" id="ARBA00000624"/>
    </source>
</evidence>
<feature type="binding site" evidence="14">
    <location>
        <position position="110"/>
    </location>
    <ligand>
        <name>substrate</name>
    </ligand>
</feature>
<dbReference type="RefSeq" id="WP_109617084.1">
    <property type="nucleotide sequence ID" value="NZ_PPEI02000001.1"/>
</dbReference>
<dbReference type="SMART" id="SM01329">
    <property type="entry name" value="Iso_dh"/>
    <property type="match status" value="1"/>
</dbReference>
<comment type="similarity">
    <text evidence="4 14">Belongs to the isocitrate and isopropylmalate dehydrogenases family. LeuB type 1 subfamily.</text>
</comment>
<dbReference type="Gene3D" id="3.40.718.10">
    <property type="entry name" value="Isopropylmalate Dehydrogenase"/>
    <property type="match status" value="1"/>
</dbReference>
<dbReference type="GO" id="GO:0009098">
    <property type="term" value="P:L-leucine biosynthetic process"/>
    <property type="evidence" value="ECO:0007669"/>
    <property type="project" value="UniProtKB-UniRule"/>
</dbReference>
<keyword evidence="9 14" id="KW-0460">Magnesium</keyword>
<keyword evidence="14" id="KW-0963">Cytoplasm</keyword>
<evidence type="ECO:0000256" key="3">
    <source>
        <dbReference type="ARBA" id="ARBA00004762"/>
    </source>
</evidence>
<feature type="site" description="Important for catalysis" evidence="14">
    <location>
        <position position="192"/>
    </location>
</feature>
<dbReference type="GO" id="GO:0051287">
    <property type="term" value="F:NAD binding"/>
    <property type="evidence" value="ECO:0007669"/>
    <property type="project" value="InterPro"/>
</dbReference>
<comment type="subunit">
    <text evidence="5 14 15">Homodimer.</text>
</comment>
<protein>
    <recommendedName>
        <fullName evidence="14">3-isopropylmalate dehydrogenase</fullName>
        <ecNumber evidence="14">1.1.1.85</ecNumber>
    </recommendedName>
    <alternativeName>
        <fullName evidence="14">3-IPM-DH</fullName>
    </alternativeName>
    <alternativeName>
        <fullName evidence="14">Beta-IPM dehydrogenase</fullName>
        <shortName evidence="14">IMDH</shortName>
    </alternativeName>
</protein>
<evidence type="ECO:0000256" key="8">
    <source>
        <dbReference type="ARBA" id="ARBA00022723"/>
    </source>
</evidence>
<dbReference type="PANTHER" id="PTHR42979">
    <property type="entry name" value="3-ISOPROPYLMALATE DEHYDROGENASE"/>
    <property type="match status" value="1"/>
</dbReference>
<keyword evidence="18" id="KW-1185">Reference proteome</keyword>
<feature type="domain" description="Isopropylmalate dehydrogenase-like" evidence="16">
    <location>
        <begin position="7"/>
        <end position="349"/>
    </location>
</feature>
<proteinExistence type="inferred from homology"/>
<reference evidence="17" key="1">
    <citation type="submission" date="2018-04" db="EMBL/GenBank/DDBJ databases">
        <title>Draft Genome Sequences of Chryseobacterium lactis NCTC11390T isolated from milk, Chryseobacterium oncorhynchi 701B-08T from rainbow trout, and Chryseobacterium viscerum 687B-08T from diseased fish.</title>
        <authorList>
            <person name="Jeong J.-J."/>
            <person name="Lee Y.J."/>
            <person name="Pathiraja D."/>
            <person name="Park B."/>
            <person name="Choi I.-G."/>
            <person name="Kim K.D."/>
        </authorList>
    </citation>
    <scope>NUCLEOTIDE SEQUENCE [LARGE SCALE GENOMIC DNA]</scope>
    <source>
        <strain evidence="17">701B-08</strain>
    </source>
</reference>
<comment type="subcellular location">
    <subcellularLocation>
        <location evidence="14">Cytoplasm</location>
    </subcellularLocation>
</comment>
<keyword evidence="11 14" id="KW-0520">NAD</keyword>
<keyword evidence="7 14" id="KW-0028">Amino-acid biosynthesis</keyword>
<dbReference type="GO" id="GO:0005829">
    <property type="term" value="C:cytosol"/>
    <property type="evidence" value="ECO:0007669"/>
    <property type="project" value="TreeGrafter"/>
</dbReference>